<sequence>MKNPLINTITPDEETMEQVQRFTYMGSIIDEQGLSDVEVRGDETWRTTTIIIIIIIIKGEQVFINNCLQEILNVRWPDTIRDCLPWKRTKQVPGEEKIRKRRWKWIGYTLRKSPNCIRMQALT</sequence>
<organism evidence="1 2">
    <name type="scientific">Schistosoma margrebowiei</name>
    <dbReference type="NCBI Taxonomy" id="48269"/>
    <lineage>
        <taxon>Eukaryota</taxon>
        <taxon>Metazoa</taxon>
        <taxon>Spiralia</taxon>
        <taxon>Lophotrochozoa</taxon>
        <taxon>Platyhelminthes</taxon>
        <taxon>Trematoda</taxon>
        <taxon>Digenea</taxon>
        <taxon>Strigeidida</taxon>
        <taxon>Schistosomatoidea</taxon>
        <taxon>Schistosomatidae</taxon>
        <taxon>Schistosoma</taxon>
    </lineage>
</organism>
<dbReference type="AlphaFoldDB" id="A0A183L8U1"/>
<dbReference type="Proteomes" id="UP000277204">
    <property type="component" value="Unassembled WGS sequence"/>
</dbReference>
<dbReference type="EMBL" id="UZAI01000036">
    <property type="protein sequence ID" value="VDO47110.1"/>
    <property type="molecule type" value="Genomic_DNA"/>
</dbReference>
<evidence type="ECO:0000313" key="1">
    <source>
        <dbReference type="EMBL" id="VDO47110.1"/>
    </source>
</evidence>
<keyword evidence="2" id="KW-1185">Reference proteome</keyword>
<proteinExistence type="predicted"/>
<reference evidence="1 2" key="1">
    <citation type="submission" date="2018-11" db="EMBL/GenBank/DDBJ databases">
        <authorList>
            <consortium name="Pathogen Informatics"/>
        </authorList>
    </citation>
    <scope>NUCLEOTIDE SEQUENCE [LARGE SCALE GENOMIC DNA]</scope>
    <source>
        <strain evidence="1 2">Zambia</strain>
    </source>
</reference>
<name>A0A183L8U1_9TREM</name>
<accession>A0A183L8U1</accession>
<gene>
    <name evidence="1" type="ORF">SMRZ_LOCUS216</name>
</gene>
<evidence type="ECO:0000313" key="2">
    <source>
        <dbReference type="Proteomes" id="UP000277204"/>
    </source>
</evidence>
<protein>
    <submittedName>
        <fullName evidence="1">Uncharacterized protein</fullName>
    </submittedName>
</protein>